<dbReference type="RefSeq" id="WP_131851880.1">
    <property type="nucleotide sequence ID" value="NZ_SKFH01000011.1"/>
</dbReference>
<keyword evidence="1" id="KW-0732">Signal</keyword>
<feature type="chain" id="PRO_5020433023" description="Beta-lactamase-inhibitor-like PepSY-like domain-containing protein" evidence="1">
    <location>
        <begin position="22"/>
        <end position="147"/>
    </location>
</feature>
<organism evidence="2 3">
    <name type="scientific">Flaviaesturariibacter aridisoli</name>
    <dbReference type="NCBI Taxonomy" id="2545761"/>
    <lineage>
        <taxon>Bacteria</taxon>
        <taxon>Pseudomonadati</taxon>
        <taxon>Bacteroidota</taxon>
        <taxon>Chitinophagia</taxon>
        <taxon>Chitinophagales</taxon>
        <taxon>Chitinophagaceae</taxon>
        <taxon>Flaviaestuariibacter</taxon>
    </lineage>
</organism>
<proteinExistence type="predicted"/>
<accession>A0A4R4E3T7</accession>
<name>A0A4R4E3T7_9BACT</name>
<dbReference type="OrthoDB" id="674838at2"/>
<gene>
    <name evidence="2" type="ORF">E0486_09255</name>
</gene>
<dbReference type="AlphaFoldDB" id="A0A4R4E3T7"/>
<sequence>MKTFFIALSFISSLFFNQLHASPVIDNPAVEAAFESRFAAARDAQWSELDGLYRVRFSLDGLVSNAYFNAEGTLVALTRLVSPAALPQALRNALQEALGTRWISDLFVVESEKGRVYYATLQSADGKVVLRSVQGRRWARYHASVSL</sequence>
<keyword evidence="3" id="KW-1185">Reference proteome</keyword>
<reference evidence="2 3" key="1">
    <citation type="submission" date="2019-03" db="EMBL/GenBank/DDBJ databases">
        <authorList>
            <person name="Kim M.K.M."/>
        </authorList>
    </citation>
    <scope>NUCLEOTIDE SEQUENCE [LARGE SCALE GENOMIC DNA]</scope>
    <source>
        <strain evidence="2 3">17J68-15</strain>
    </source>
</reference>
<feature type="signal peptide" evidence="1">
    <location>
        <begin position="1"/>
        <end position="21"/>
    </location>
</feature>
<evidence type="ECO:0008006" key="4">
    <source>
        <dbReference type="Google" id="ProtNLM"/>
    </source>
</evidence>
<evidence type="ECO:0000313" key="3">
    <source>
        <dbReference type="Proteomes" id="UP000295164"/>
    </source>
</evidence>
<dbReference type="SUPFAM" id="SSF160574">
    <property type="entry name" value="BT0923-like"/>
    <property type="match status" value="1"/>
</dbReference>
<dbReference type="Gene3D" id="3.10.450.360">
    <property type="match status" value="1"/>
</dbReference>
<dbReference type="EMBL" id="SKFH01000011">
    <property type="protein sequence ID" value="TCZ72266.1"/>
    <property type="molecule type" value="Genomic_DNA"/>
</dbReference>
<comment type="caution">
    <text evidence="2">The sequence shown here is derived from an EMBL/GenBank/DDBJ whole genome shotgun (WGS) entry which is preliminary data.</text>
</comment>
<dbReference type="Proteomes" id="UP000295164">
    <property type="component" value="Unassembled WGS sequence"/>
</dbReference>
<protein>
    <recommendedName>
        <fullName evidence="4">Beta-lactamase-inhibitor-like PepSY-like domain-containing protein</fullName>
    </recommendedName>
</protein>
<evidence type="ECO:0000313" key="2">
    <source>
        <dbReference type="EMBL" id="TCZ72266.1"/>
    </source>
</evidence>
<evidence type="ECO:0000256" key="1">
    <source>
        <dbReference type="SAM" id="SignalP"/>
    </source>
</evidence>